<evidence type="ECO:0000259" key="1">
    <source>
        <dbReference type="Pfam" id="PF21778"/>
    </source>
</evidence>
<sequence length="249" mass="28170">MKFVKESFLANGPLSVAVVDKRITHNMQNTLLDLGIKIIETTECPNTYNAIKCHPDISLCKLYDNNIVVAPNVYDYYLKTLKNYGFNVIKGSSLIQNKYPYNISYNVALFGNYAIHNFKYTDPKILEFINKNKIQKIDVKQGYSKCSICIVDEKSIITSDEGIVKACSEFDIDCLLITQGFIDLFDMNYGFIGGCSGSISNDTIAFFGDIKKHPDYEKIFKFITNKNKKIVCLSEENLLDLGSLIPLLL</sequence>
<dbReference type="STRING" id="1121325.SAMN04515677_103198"/>
<keyword evidence="3" id="KW-1185">Reference proteome</keyword>
<accession>A0A1G9MF98</accession>
<dbReference type="AlphaFoldDB" id="A0A1G9MF98"/>
<proteinExistence type="predicted"/>
<dbReference type="EMBL" id="FNGW01000003">
    <property type="protein sequence ID" value="SDL72804.1"/>
    <property type="molecule type" value="Genomic_DNA"/>
</dbReference>
<dbReference type="Proteomes" id="UP000199068">
    <property type="component" value="Unassembled WGS sequence"/>
</dbReference>
<protein>
    <recommendedName>
        <fullName evidence="1">DUF6873 domain-containing protein</fullName>
    </recommendedName>
</protein>
<dbReference type="InterPro" id="IPR049238">
    <property type="entry name" value="DUF6873"/>
</dbReference>
<dbReference type="RefSeq" id="WP_092724898.1">
    <property type="nucleotide sequence ID" value="NZ_FNGW01000003.1"/>
</dbReference>
<evidence type="ECO:0000313" key="3">
    <source>
        <dbReference type="Proteomes" id="UP000199068"/>
    </source>
</evidence>
<organism evidence="2 3">
    <name type="scientific">Romboutsia lituseburensis DSM 797</name>
    <dbReference type="NCBI Taxonomy" id="1121325"/>
    <lineage>
        <taxon>Bacteria</taxon>
        <taxon>Bacillati</taxon>
        <taxon>Bacillota</taxon>
        <taxon>Clostridia</taxon>
        <taxon>Peptostreptococcales</taxon>
        <taxon>Peptostreptococcaceae</taxon>
        <taxon>Romboutsia</taxon>
    </lineage>
</organism>
<feature type="domain" description="DUF6873" evidence="1">
    <location>
        <begin position="18"/>
        <end position="245"/>
    </location>
</feature>
<dbReference type="Pfam" id="PF21778">
    <property type="entry name" value="DUF6873"/>
    <property type="match status" value="1"/>
</dbReference>
<gene>
    <name evidence="2" type="ORF">SAMN04515677_103198</name>
</gene>
<evidence type="ECO:0000313" key="2">
    <source>
        <dbReference type="EMBL" id="SDL72804.1"/>
    </source>
</evidence>
<name>A0A1G9MF98_9FIRM</name>
<reference evidence="2 3" key="1">
    <citation type="submission" date="2016-10" db="EMBL/GenBank/DDBJ databases">
        <authorList>
            <person name="de Groot N.N."/>
        </authorList>
    </citation>
    <scope>NUCLEOTIDE SEQUENCE [LARGE SCALE GENOMIC DNA]</scope>
    <source>
        <strain evidence="2 3">DSM 797</strain>
    </source>
</reference>